<reference evidence="1" key="1">
    <citation type="submission" date="2016-10" db="EMBL/GenBank/DDBJ databases">
        <authorList>
            <person name="Benchimol M."/>
            <person name="Almeida L.G."/>
            <person name="Vasconcelos A.T."/>
            <person name="Perreira-Neves A."/>
            <person name="Rosa I.A."/>
            <person name="Tasca T."/>
            <person name="Bogo M.R."/>
            <person name="de Souza W."/>
        </authorList>
    </citation>
    <scope>NUCLEOTIDE SEQUENCE [LARGE SCALE GENOMIC DNA]</scope>
    <source>
        <strain evidence="1">K</strain>
    </source>
</reference>
<dbReference type="VEuPathDB" id="TrichDB:TRFO_08918"/>
<sequence length="533" mass="61747">MSVDATSDLFPPTIDQDSSFSLVLGFPSNLSKIPTSNDKIRCQICNAFFFPDENFCPICEPEKFFNKKETTCFNIFKVDYPTRFSPPVILLLIDLSLDLHQILSFIEKLKADIELPENDDIKDTMFLVALIGANSFFCQQSKDNMYFSCIESIEDIRTFCTPLQIYLKYLDKSIKIGKSFLEPAKDKTRTFNSLFHFLSTFSILEDVQDIIYLFDGILPSEFDYKPPPKLHLIQFGDKTCKQNFEFIAKVKSSFSLQNQPNQNSIHYFINCLHSNVVSDPQISLCLSDGLFIKDCYGPIIAVLPENNKKININLEFFSKQIPVTVIVKATKEAYQKMNYFSIQIAFKIFSGMLILVNKVFQKATKLDQWIQSIHFPLYLGLLEQRKIVELMKKNYQITCTWQIPPRKFRLAGSGKIIDNLKYNLDVIDKLITRLMTVSRVFNDSHKLHFMLLFLYGDPVFYHELYKSIISSPISSHSVWFPPFIVIKKSEMNQIGDFDDFSTEFLCPTKLYFDDNSFYSLVEKITTVRSLLKK</sequence>
<evidence type="ECO:0000313" key="2">
    <source>
        <dbReference type="Proteomes" id="UP000179807"/>
    </source>
</evidence>
<dbReference type="AlphaFoldDB" id="A0A1J4JM41"/>
<dbReference type="RefSeq" id="XP_068351477.1">
    <property type="nucleotide sequence ID" value="XM_068494572.1"/>
</dbReference>
<dbReference type="Proteomes" id="UP000179807">
    <property type="component" value="Unassembled WGS sequence"/>
</dbReference>
<organism evidence="1 2">
    <name type="scientific">Tritrichomonas foetus</name>
    <dbReference type="NCBI Taxonomy" id="1144522"/>
    <lineage>
        <taxon>Eukaryota</taxon>
        <taxon>Metamonada</taxon>
        <taxon>Parabasalia</taxon>
        <taxon>Tritrichomonadida</taxon>
        <taxon>Tritrichomonadidae</taxon>
        <taxon>Tritrichomonas</taxon>
    </lineage>
</organism>
<dbReference type="GeneID" id="94829276"/>
<evidence type="ECO:0000313" key="1">
    <source>
        <dbReference type="EMBL" id="OHS98340.1"/>
    </source>
</evidence>
<accession>A0A1J4JM41</accession>
<name>A0A1J4JM41_9EUKA</name>
<gene>
    <name evidence="1" type="ORF">TRFO_08918</name>
</gene>
<protein>
    <submittedName>
        <fullName evidence="1">Uncharacterized protein</fullName>
    </submittedName>
</protein>
<proteinExistence type="predicted"/>
<dbReference type="OrthoDB" id="10619729at2759"/>
<comment type="caution">
    <text evidence="1">The sequence shown here is derived from an EMBL/GenBank/DDBJ whole genome shotgun (WGS) entry which is preliminary data.</text>
</comment>
<keyword evidence="2" id="KW-1185">Reference proteome</keyword>
<dbReference type="EMBL" id="MLAK01001060">
    <property type="protein sequence ID" value="OHS98340.1"/>
    <property type="molecule type" value="Genomic_DNA"/>
</dbReference>